<dbReference type="InterPro" id="IPR036890">
    <property type="entry name" value="HATPase_C_sf"/>
</dbReference>
<protein>
    <submittedName>
        <fullName evidence="8">Sensor histidine kinase</fullName>
    </submittedName>
</protein>
<dbReference type="SUPFAM" id="SSF55874">
    <property type="entry name" value="ATPase domain of HSP90 chaperone/DNA topoisomerase II/histidine kinase"/>
    <property type="match status" value="1"/>
</dbReference>
<keyword evidence="1" id="KW-0808">Transferase</keyword>
<dbReference type="CDD" id="cd16917">
    <property type="entry name" value="HATPase_UhpB-NarQ-NarX-like"/>
    <property type="match status" value="1"/>
</dbReference>
<organism evidence="8 9">
    <name type="scientific">Sporolactobacillus shoreicorticis</name>
    <dbReference type="NCBI Taxonomy" id="1923877"/>
    <lineage>
        <taxon>Bacteria</taxon>
        <taxon>Bacillati</taxon>
        <taxon>Bacillota</taxon>
        <taxon>Bacilli</taxon>
        <taxon>Bacillales</taxon>
        <taxon>Sporolactobacillaceae</taxon>
        <taxon>Sporolactobacillus</taxon>
    </lineage>
</organism>
<keyword evidence="6" id="KW-1133">Transmembrane helix</keyword>
<gene>
    <name evidence="8" type="ORF">ACFSUE_09690</name>
</gene>
<evidence type="ECO:0000256" key="5">
    <source>
        <dbReference type="ARBA" id="ARBA00023012"/>
    </source>
</evidence>
<feature type="domain" description="Histidine kinase" evidence="7">
    <location>
        <begin position="355"/>
        <end position="444"/>
    </location>
</feature>
<keyword evidence="3 8" id="KW-0418">Kinase</keyword>
<sequence>MLTRQEIIDVRIKFMTLLSKTGIILLSLILTNNLLFLFFQDHLDLFFRINLLISAAIIVFIGFNHFFGSRSYRRRFDKAQEIKRETHRIMQQVLNGQHLTSCARLIVNLIQQTVDINGACLVWKQNRIPRIYYQTGIFSDGSLALEILNSLNSDTKETIQKKREVTVLALSDQEKIKGWVFLGQKKNGTRFEKNEYTLIDAICSDALDLLNSSEVLSQMDTELEKTRSQSYSHEHFNQLLMNSIDESRRDLSIFLHDEILQNVILLENRIDGLHHSHKIDQSAYSVIKESLLNTIYEIREKSRELHPFIVEDLGLQQSVQSLKKKLQNNYNVIVDTSFDLGMKIIPRQIELAAFRMIKELLNNSIKYASVPVVSVSLKCADHYLLIRVSDQGRGFDLNDTLSTASGHIGLLSVQKSVDLLHGLFDIQTSLGNGTTINITLPLDWNDERDNQHHLSG</sequence>
<evidence type="ECO:0000313" key="8">
    <source>
        <dbReference type="EMBL" id="MFD2693894.1"/>
    </source>
</evidence>
<feature type="transmembrane region" description="Helical" evidence="6">
    <location>
        <begin position="45"/>
        <end position="67"/>
    </location>
</feature>
<dbReference type="InterPro" id="IPR050482">
    <property type="entry name" value="Sensor_HK_TwoCompSys"/>
</dbReference>
<evidence type="ECO:0000256" key="4">
    <source>
        <dbReference type="ARBA" id="ARBA00022840"/>
    </source>
</evidence>
<keyword evidence="2" id="KW-0547">Nucleotide-binding</keyword>
<reference evidence="9" key="1">
    <citation type="journal article" date="2019" name="Int. J. Syst. Evol. Microbiol.">
        <title>The Global Catalogue of Microorganisms (GCM) 10K type strain sequencing project: providing services to taxonomists for standard genome sequencing and annotation.</title>
        <authorList>
            <consortium name="The Broad Institute Genomics Platform"/>
            <consortium name="The Broad Institute Genome Sequencing Center for Infectious Disease"/>
            <person name="Wu L."/>
            <person name="Ma J."/>
        </authorList>
    </citation>
    <scope>NUCLEOTIDE SEQUENCE [LARGE SCALE GENOMIC DNA]</scope>
    <source>
        <strain evidence="9">TISTR 2466</strain>
    </source>
</reference>
<keyword evidence="9" id="KW-1185">Reference proteome</keyword>
<dbReference type="Pfam" id="PF02518">
    <property type="entry name" value="HATPase_c"/>
    <property type="match status" value="1"/>
</dbReference>
<keyword evidence="4" id="KW-0067">ATP-binding</keyword>
<evidence type="ECO:0000256" key="2">
    <source>
        <dbReference type="ARBA" id="ARBA00022741"/>
    </source>
</evidence>
<accession>A0ABW5S2I9</accession>
<keyword evidence="5" id="KW-0902">Two-component regulatory system</keyword>
<dbReference type="RefSeq" id="WP_253061216.1">
    <property type="nucleotide sequence ID" value="NZ_JAMXWM010000008.1"/>
</dbReference>
<dbReference type="Proteomes" id="UP001597399">
    <property type="component" value="Unassembled WGS sequence"/>
</dbReference>
<feature type="transmembrane region" description="Helical" evidence="6">
    <location>
        <begin position="21"/>
        <end position="39"/>
    </location>
</feature>
<evidence type="ECO:0000313" key="9">
    <source>
        <dbReference type="Proteomes" id="UP001597399"/>
    </source>
</evidence>
<dbReference type="EMBL" id="JBHUMQ010000023">
    <property type="protein sequence ID" value="MFD2693894.1"/>
    <property type="molecule type" value="Genomic_DNA"/>
</dbReference>
<dbReference type="InterPro" id="IPR003594">
    <property type="entry name" value="HATPase_dom"/>
</dbReference>
<evidence type="ECO:0000256" key="3">
    <source>
        <dbReference type="ARBA" id="ARBA00022777"/>
    </source>
</evidence>
<dbReference type="Gene3D" id="3.30.565.10">
    <property type="entry name" value="Histidine kinase-like ATPase, C-terminal domain"/>
    <property type="match status" value="1"/>
</dbReference>
<dbReference type="InterPro" id="IPR005467">
    <property type="entry name" value="His_kinase_dom"/>
</dbReference>
<evidence type="ECO:0000256" key="6">
    <source>
        <dbReference type="SAM" id="Phobius"/>
    </source>
</evidence>
<dbReference type="PANTHER" id="PTHR24421">
    <property type="entry name" value="NITRATE/NITRITE SENSOR PROTEIN NARX-RELATED"/>
    <property type="match status" value="1"/>
</dbReference>
<name>A0ABW5S2I9_9BACL</name>
<evidence type="ECO:0000256" key="1">
    <source>
        <dbReference type="ARBA" id="ARBA00022679"/>
    </source>
</evidence>
<dbReference type="PROSITE" id="PS50109">
    <property type="entry name" value="HIS_KIN"/>
    <property type="match status" value="1"/>
</dbReference>
<evidence type="ECO:0000259" key="7">
    <source>
        <dbReference type="PROSITE" id="PS50109"/>
    </source>
</evidence>
<comment type="caution">
    <text evidence="8">The sequence shown here is derived from an EMBL/GenBank/DDBJ whole genome shotgun (WGS) entry which is preliminary data.</text>
</comment>
<dbReference type="GO" id="GO:0016301">
    <property type="term" value="F:kinase activity"/>
    <property type="evidence" value="ECO:0007669"/>
    <property type="project" value="UniProtKB-KW"/>
</dbReference>
<keyword evidence="6" id="KW-0472">Membrane</keyword>
<keyword evidence="6" id="KW-0812">Transmembrane</keyword>
<dbReference type="SMART" id="SM00387">
    <property type="entry name" value="HATPase_c"/>
    <property type="match status" value="1"/>
</dbReference>
<proteinExistence type="predicted"/>